<evidence type="ECO:0000313" key="3">
    <source>
        <dbReference type="Proteomes" id="UP000326708"/>
    </source>
</evidence>
<dbReference type="GeneID" id="60336828"/>
<gene>
    <name evidence="2" type="primary">63</name>
    <name evidence="2" type="ORF">PBI_THULATHULA_63</name>
</gene>
<name>A0A5J6TE25_9CAUD</name>
<sequence>MPGPEPTPRHGFDVAPPLDTAETRRAATTTTGGTMTIKHELTALDDLARNAIRDYSGGAEEDDQELADAVRTADAALQIVCTLITIRNEQQAIARARTEADRHTNLHSEMRDLLNEQRQRLAGEIL</sequence>
<dbReference type="KEGG" id="vg:60336828"/>
<evidence type="ECO:0000256" key="1">
    <source>
        <dbReference type="SAM" id="MobiDB-lite"/>
    </source>
</evidence>
<dbReference type="Proteomes" id="UP000326708">
    <property type="component" value="Segment"/>
</dbReference>
<protein>
    <submittedName>
        <fullName evidence="2">RNA binding protein</fullName>
    </submittedName>
</protein>
<evidence type="ECO:0000313" key="2">
    <source>
        <dbReference type="EMBL" id="QFG09091.1"/>
    </source>
</evidence>
<dbReference type="RefSeq" id="YP_009965106.1">
    <property type="nucleotide sequence ID" value="NC_051738.1"/>
</dbReference>
<organism evidence="2 3">
    <name type="scientific">Mycobacterium phage ThulaThula</name>
    <dbReference type="NCBI Taxonomy" id="2599880"/>
    <lineage>
        <taxon>Viruses</taxon>
        <taxon>Duplodnaviria</taxon>
        <taxon>Heunggongvirae</taxon>
        <taxon>Uroviricota</taxon>
        <taxon>Caudoviricetes</taxon>
        <taxon>Pclasvirinae</taxon>
        <taxon>Phayoncevirus</taxon>
        <taxon>Phayoncevirus thulathula</taxon>
    </lineage>
</organism>
<feature type="region of interest" description="Disordered" evidence="1">
    <location>
        <begin position="1"/>
        <end position="30"/>
    </location>
</feature>
<keyword evidence="3" id="KW-1185">Reference proteome</keyword>
<reference evidence="2 3" key="1">
    <citation type="submission" date="2019-07" db="EMBL/GenBank/DDBJ databases">
        <authorList>
            <person name="Riley H.L."/>
            <person name="Stoner T.H."/>
            <person name="Garlena R.A."/>
            <person name="Russell D.A."/>
            <person name="Pope W.H."/>
            <person name="Jacobs-Sera D."/>
            <person name="Hatfull G.F."/>
        </authorList>
    </citation>
    <scope>NUCLEOTIDE SEQUENCE [LARGE SCALE GENOMIC DNA]</scope>
</reference>
<proteinExistence type="predicted"/>
<accession>A0A5J6TE25</accession>
<dbReference type="EMBL" id="MN234172">
    <property type="protein sequence ID" value="QFG09091.1"/>
    <property type="molecule type" value="Genomic_DNA"/>
</dbReference>